<proteinExistence type="predicted"/>
<sequence>MSTQGTSSSLSSSSTTRWSIRKSFVDLVFAVWRWMGVWIFRKNEEVERGKSISLELVKEKEESSLIECTMSNQGASMSPPSSSSAPQWKYEVFLSFRGVDTRRGFTDHLYAALQRKGILTFRDDEELDRGKSISLELLKAIEESRFAIVIFSKNYAFSTWCLDELTKIVKCMRETGLMVWPIFYSVNPSDVRNQTGTFGQAFDELEKRFKENIKMVEMWRAALREVANLSGWHLQDRHESEFIQHIVKKMMEKLSSKSSSITKNFVGIESTIAKLIPLYLGFENNVCMIGIYGMGGLGKTTLARVVYDEFHSHFEGSSFIANVREDSKKHGLPQLQQQLLEDILEDQNINIRNVYQGVNMIKKRLCHKKVLLVIDDVNQLDQLENLVGDQDWFGLGSWIIITTRDEHVLVQHGVLKRYKPKVLNNDNASKIFCLKAFKMEQPKEGYMELSQEVVEYANGLPLALVTLGSFLVGRTIVEWKSALTSFKKTKGEIFDVLKISYDGLEEMWKEIFLDIACFFRRWKKDQVIKILENCGFDARIGISVLVERSLLTIDDNEFLGMHDLLTEMGQKIVRFESGGKLGKQSRLWFIKDLLHVLENNTATKAIQAIVVIYNEKKYFNVEEFSEVFLKMPNLRLLIIDGYHILNAFNRVPNELKHLSLDCCPLKCLPSNFQPKELVQLDLKWSNFEYLWEGVKLSEKLKFIDLSYSASLIRTPDFSGAPRLEGLNLNGCTNLVEIHPSIGQLSRLRYLHLQHCRSLINLPSMSSKMKSLTVLDLFGCLKISSIPKFTGIMESLLELNLGETAIKELAPSSNMDNLRSLEKLILIRCTKLKLLPRLPSNVRYINAQYCHSLKWSPALVKLSSLSQPLFRCRSYDESGSGVAFTILYHYLQGLPFCKIIDGTSTKKKEDGPITGLQIIVWGYEIPSCKHRAAFKLV</sequence>
<gene>
    <name evidence="6" type="ORF">RGQ29_003835</name>
</gene>
<dbReference type="InterPro" id="IPR027417">
    <property type="entry name" value="P-loop_NTPase"/>
</dbReference>
<dbReference type="SMART" id="SM00255">
    <property type="entry name" value="TIR"/>
    <property type="match status" value="1"/>
</dbReference>
<evidence type="ECO:0000256" key="4">
    <source>
        <dbReference type="ARBA" id="ARBA00023027"/>
    </source>
</evidence>
<evidence type="ECO:0000256" key="2">
    <source>
        <dbReference type="ARBA" id="ARBA00022737"/>
    </source>
</evidence>
<dbReference type="AlphaFoldDB" id="A0AAN7IFK0"/>
<dbReference type="PRINTS" id="PR00364">
    <property type="entry name" value="DISEASERSIST"/>
</dbReference>
<dbReference type="InterPro" id="IPR000157">
    <property type="entry name" value="TIR_dom"/>
</dbReference>
<dbReference type="InterPro" id="IPR035897">
    <property type="entry name" value="Toll_tir_struct_dom_sf"/>
</dbReference>
<dbReference type="PROSITE" id="PS50104">
    <property type="entry name" value="TIR"/>
    <property type="match status" value="1"/>
</dbReference>
<dbReference type="PANTHER" id="PTHR11017:SF559">
    <property type="entry name" value="DISEASE RESISTANCE PROTEIN CHL1"/>
    <property type="match status" value="1"/>
</dbReference>
<dbReference type="Pfam" id="PF23282">
    <property type="entry name" value="WHD_ROQ1"/>
    <property type="match status" value="1"/>
</dbReference>
<reference evidence="6 7" key="1">
    <citation type="journal article" date="2023" name="G3 (Bethesda)">
        <title>A haplotype-resolved chromosome-scale genome for Quercus rubra L. provides insights into the genetics of adaptive traits for red oak species.</title>
        <authorList>
            <person name="Kapoor B."/>
            <person name="Jenkins J."/>
            <person name="Schmutz J."/>
            <person name="Zhebentyayeva T."/>
            <person name="Kuelheim C."/>
            <person name="Coggeshall M."/>
            <person name="Heim C."/>
            <person name="Lasky J.R."/>
            <person name="Leites L."/>
            <person name="Islam-Faridi N."/>
            <person name="Romero-Severson J."/>
            <person name="DeLeo V.L."/>
            <person name="Lucas S.M."/>
            <person name="Lazic D."/>
            <person name="Gailing O."/>
            <person name="Carlson J."/>
            <person name="Staton M."/>
        </authorList>
    </citation>
    <scope>NUCLEOTIDE SEQUENCE [LARGE SCALE GENOMIC DNA]</scope>
    <source>
        <strain evidence="6">Pseudo-F2</strain>
    </source>
</reference>
<dbReference type="GO" id="GO:0007165">
    <property type="term" value="P:signal transduction"/>
    <property type="evidence" value="ECO:0007669"/>
    <property type="project" value="InterPro"/>
</dbReference>
<keyword evidence="3" id="KW-0611">Plant defense</keyword>
<evidence type="ECO:0000259" key="5">
    <source>
        <dbReference type="PROSITE" id="PS50104"/>
    </source>
</evidence>
<dbReference type="Gene3D" id="3.80.10.10">
    <property type="entry name" value="Ribonuclease Inhibitor"/>
    <property type="match status" value="1"/>
</dbReference>
<dbReference type="Gene3D" id="3.40.50.300">
    <property type="entry name" value="P-loop containing nucleotide triphosphate hydrolases"/>
    <property type="match status" value="1"/>
</dbReference>
<organism evidence="6 7">
    <name type="scientific">Quercus rubra</name>
    <name type="common">Northern red oak</name>
    <name type="synonym">Quercus borealis</name>
    <dbReference type="NCBI Taxonomy" id="3512"/>
    <lineage>
        <taxon>Eukaryota</taxon>
        <taxon>Viridiplantae</taxon>
        <taxon>Streptophyta</taxon>
        <taxon>Embryophyta</taxon>
        <taxon>Tracheophyta</taxon>
        <taxon>Spermatophyta</taxon>
        <taxon>Magnoliopsida</taxon>
        <taxon>eudicotyledons</taxon>
        <taxon>Gunneridae</taxon>
        <taxon>Pentapetalae</taxon>
        <taxon>rosids</taxon>
        <taxon>fabids</taxon>
        <taxon>Fagales</taxon>
        <taxon>Fagaceae</taxon>
        <taxon>Quercus</taxon>
    </lineage>
</organism>
<dbReference type="InterPro" id="IPR002182">
    <property type="entry name" value="NB-ARC"/>
</dbReference>
<evidence type="ECO:0000313" key="7">
    <source>
        <dbReference type="Proteomes" id="UP001324115"/>
    </source>
</evidence>
<dbReference type="Pfam" id="PF01582">
    <property type="entry name" value="TIR"/>
    <property type="match status" value="1"/>
</dbReference>
<keyword evidence="1" id="KW-0433">Leucine-rich repeat</keyword>
<feature type="domain" description="TIR" evidence="5">
    <location>
        <begin position="88"/>
        <end position="254"/>
    </location>
</feature>
<dbReference type="Gene3D" id="3.40.50.10140">
    <property type="entry name" value="Toll/interleukin-1 receptor homology (TIR) domain"/>
    <property type="match status" value="1"/>
</dbReference>
<dbReference type="SUPFAM" id="SSF52058">
    <property type="entry name" value="L domain-like"/>
    <property type="match status" value="1"/>
</dbReference>
<keyword evidence="2" id="KW-0677">Repeat</keyword>
<dbReference type="SUPFAM" id="SSF52200">
    <property type="entry name" value="Toll/Interleukin receptor TIR domain"/>
    <property type="match status" value="1"/>
</dbReference>
<dbReference type="SUPFAM" id="SSF46785">
    <property type="entry name" value="Winged helix' DNA-binding domain"/>
    <property type="match status" value="1"/>
</dbReference>
<dbReference type="SUPFAM" id="SSF52540">
    <property type="entry name" value="P-loop containing nucleoside triphosphate hydrolases"/>
    <property type="match status" value="1"/>
</dbReference>
<keyword evidence="4" id="KW-0520">NAD</keyword>
<dbReference type="PANTHER" id="PTHR11017">
    <property type="entry name" value="LEUCINE-RICH REPEAT-CONTAINING PROTEIN"/>
    <property type="match status" value="1"/>
</dbReference>
<dbReference type="FunFam" id="3.40.50.10140:FF:000007">
    <property type="entry name" value="Disease resistance protein (TIR-NBS-LRR class)"/>
    <property type="match status" value="1"/>
</dbReference>
<evidence type="ECO:0000313" key="6">
    <source>
        <dbReference type="EMBL" id="KAK4568208.1"/>
    </source>
</evidence>
<dbReference type="InterPro" id="IPR044974">
    <property type="entry name" value="Disease_R_plants"/>
</dbReference>
<dbReference type="InterPro" id="IPR036390">
    <property type="entry name" value="WH_DNA-bd_sf"/>
</dbReference>
<dbReference type="Gene3D" id="1.10.8.430">
    <property type="entry name" value="Helical domain of apoptotic protease-activating factors"/>
    <property type="match status" value="1"/>
</dbReference>
<accession>A0AAN7IFK0</accession>
<dbReference type="InterPro" id="IPR058192">
    <property type="entry name" value="WHD_ROQ1-like"/>
</dbReference>
<dbReference type="Proteomes" id="UP001324115">
    <property type="component" value="Unassembled WGS sequence"/>
</dbReference>
<dbReference type="Pfam" id="PF00931">
    <property type="entry name" value="NB-ARC"/>
    <property type="match status" value="1"/>
</dbReference>
<protein>
    <recommendedName>
        <fullName evidence="5">TIR domain-containing protein</fullName>
    </recommendedName>
</protein>
<comment type="caution">
    <text evidence="6">The sequence shown here is derived from an EMBL/GenBank/DDBJ whole genome shotgun (WGS) entry which is preliminary data.</text>
</comment>
<name>A0AAN7IFK0_QUERU</name>
<evidence type="ECO:0000256" key="3">
    <source>
        <dbReference type="ARBA" id="ARBA00022821"/>
    </source>
</evidence>
<keyword evidence="7" id="KW-1185">Reference proteome</keyword>
<evidence type="ECO:0000256" key="1">
    <source>
        <dbReference type="ARBA" id="ARBA00022614"/>
    </source>
</evidence>
<dbReference type="InterPro" id="IPR032675">
    <property type="entry name" value="LRR_dom_sf"/>
</dbReference>
<dbReference type="GO" id="GO:0006952">
    <property type="term" value="P:defense response"/>
    <property type="evidence" value="ECO:0007669"/>
    <property type="project" value="UniProtKB-KW"/>
</dbReference>
<dbReference type="EMBL" id="JAXUIC010000010">
    <property type="protein sequence ID" value="KAK4568208.1"/>
    <property type="molecule type" value="Genomic_DNA"/>
</dbReference>
<dbReference type="GO" id="GO:0043531">
    <property type="term" value="F:ADP binding"/>
    <property type="evidence" value="ECO:0007669"/>
    <property type="project" value="InterPro"/>
</dbReference>
<dbReference type="InterPro" id="IPR042197">
    <property type="entry name" value="Apaf_helical"/>
</dbReference>